<dbReference type="Pfam" id="PF04028">
    <property type="entry name" value="DUF374"/>
    <property type="match status" value="1"/>
</dbReference>
<evidence type="ECO:0000259" key="1">
    <source>
        <dbReference type="Pfam" id="PF04028"/>
    </source>
</evidence>
<keyword evidence="3" id="KW-1185">Reference proteome</keyword>
<evidence type="ECO:0000313" key="2">
    <source>
        <dbReference type="EMBL" id="MBK1877111.1"/>
    </source>
</evidence>
<protein>
    <submittedName>
        <fullName evidence="2">Lysophospholipid acyltransferase family protein</fullName>
    </submittedName>
</protein>
<dbReference type="AlphaFoldDB" id="A0A934RYD0"/>
<dbReference type="InterPro" id="IPR007172">
    <property type="entry name" value="DUF374"/>
</dbReference>
<dbReference type="GO" id="GO:0016746">
    <property type="term" value="F:acyltransferase activity"/>
    <property type="evidence" value="ECO:0007669"/>
    <property type="project" value="UniProtKB-KW"/>
</dbReference>
<sequence>MSADDSQQNVSRKTRITSWLMLELIKFLSFTYRYRIVGETEGLLKLVERGESVIITAWHNRLFTFSTYLYRFLLRNKFRLTLMTSVSKDGELGAIVGKYAGAKVVRGSSSRKGAAGLHGLYRALVKDKRSVIILPDGSKGPVYKAKVGVAGLAKMTGRPILPISFWASDCWRIRSWDRMFFPKPFARVMVSVGEFIEVPRKATEDDLEEVRDRVEKELDSLGAQATAPFEKPCICI</sequence>
<name>A0A934RYD0_9BACT</name>
<comment type="caution">
    <text evidence="2">The sequence shown here is derived from an EMBL/GenBank/DDBJ whole genome shotgun (WGS) entry which is preliminary data.</text>
</comment>
<dbReference type="CDD" id="cd07983">
    <property type="entry name" value="LPLAT_DUF374-like"/>
    <property type="match status" value="1"/>
</dbReference>
<keyword evidence="2" id="KW-0012">Acyltransferase</keyword>
<gene>
    <name evidence="2" type="ORF">JIN87_09540</name>
</gene>
<keyword evidence="2" id="KW-0808">Transferase</keyword>
<organism evidence="2 3">
    <name type="scientific">Pelagicoccus mobilis</name>
    <dbReference type="NCBI Taxonomy" id="415221"/>
    <lineage>
        <taxon>Bacteria</taxon>
        <taxon>Pseudomonadati</taxon>
        <taxon>Verrucomicrobiota</taxon>
        <taxon>Opitutia</taxon>
        <taxon>Puniceicoccales</taxon>
        <taxon>Pelagicoccaceae</taxon>
        <taxon>Pelagicoccus</taxon>
    </lineage>
</organism>
<dbReference type="EMBL" id="JAENIL010000015">
    <property type="protein sequence ID" value="MBK1877111.1"/>
    <property type="molecule type" value="Genomic_DNA"/>
</dbReference>
<dbReference type="Proteomes" id="UP000617628">
    <property type="component" value="Unassembled WGS sequence"/>
</dbReference>
<evidence type="ECO:0000313" key="3">
    <source>
        <dbReference type="Proteomes" id="UP000617628"/>
    </source>
</evidence>
<accession>A0A934RYD0</accession>
<dbReference type="SUPFAM" id="SSF69593">
    <property type="entry name" value="Glycerol-3-phosphate (1)-acyltransferase"/>
    <property type="match status" value="1"/>
</dbReference>
<dbReference type="RefSeq" id="WP_200355328.1">
    <property type="nucleotide sequence ID" value="NZ_JAENIL010000015.1"/>
</dbReference>
<reference evidence="2" key="1">
    <citation type="submission" date="2021-01" db="EMBL/GenBank/DDBJ databases">
        <title>Modified the classification status of verrucomicrobia.</title>
        <authorList>
            <person name="Feng X."/>
        </authorList>
    </citation>
    <scope>NUCLEOTIDE SEQUENCE</scope>
    <source>
        <strain evidence="2">KCTC 13126</strain>
    </source>
</reference>
<proteinExistence type="predicted"/>
<feature type="domain" description="DUF374" evidence="1">
    <location>
        <begin position="76"/>
        <end position="141"/>
    </location>
</feature>